<dbReference type="SUPFAM" id="SSF56801">
    <property type="entry name" value="Acetyl-CoA synthetase-like"/>
    <property type="match status" value="1"/>
</dbReference>
<reference evidence="5 6" key="1">
    <citation type="submission" date="2020-11" db="EMBL/GenBank/DDBJ databases">
        <title>Description of Pontivivens ytuae sp. nov. isolated from deep sea sediment of Mariana Trench.</title>
        <authorList>
            <person name="Wang Z."/>
            <person name="Sun Q.-L."/>
            <person name="Xu X.-D."/>
            <person name="Tang Y.-Z."/>
            <person name="Zhang J."/>
        </authorList>
    </citation>
    <scope>NUCLEOTIDE SEQUENCE [LARGE SCALE GENOMIC DNA]</scope>
    <source>
        <strain evidence="5 6">MT2928</strain>
    </source>
</reference>
<dbReference type="PRINTS" id="PR00154">
    <property type="entry name" value="AMPBINDING"/>
</dbReference>
<dbReference type="RefSeq" id="WP_196104327.1">
    <property type="nucleotide sequence ID" value="NZ_CP064942.1"/>
</dbReference>
<dbReference type="PROSITE" id="PS00455">
    <property type="entry name" value="AMP_BINDING"/>
    <property type="match status" value="1"/>
</dbReference>
<dbReference type="InterPro" id="IPR025110">
    <property type="entry name" value="AMP-bd_C"/>
</dbReference>
<dbReference type="KEGG" id="poz:I0K15_05110"/>
<dbReference type="EMBL" id="CP064942">
    <property type="protein sequence ID" value="QPH55128.1"/>
    <property type="molecule type" value="Genomic_DNA"/>
</dbReference>
<dbReference type="Gene3D" id="3.40.50.12780">
    <property type="entry name" value="N-terminal domain of ligase-like"/>
    <property type="match status" value="1"/>
</dbReference>
<dbReference type="InterPro" id="IPR020845">
    <property type="entry name" value="AMP-binding_CS"/>
</dbReference>
<dbReference type="FunFam" id="3.40.50.12780:FF:000011">
    <property type="entry name" value="Acetyl-coenzyme A synthetase 2-like, mitochondrial"/>
    <property type="match status" value="1"/>
</dbReference>
<dbReference type="InterPro" id="IPR000873">
    <property type="entry name" value="AMP-dep_synth/lig_dom"/>
</dbReference>
<dbReference type="InterPro" id="IPR045851">
    <property type="entry name" value="AMP-bd_C_sf"/>
</dbReference>
<proteinExistence type="inferred from homology"/>
<evidence type="ECO:0000313" key="5">
    <source>
        <dbReference type="EMBL" id="QPH55128.1"/>
    </source>
</evidence>
<dbReference type="PANTHER" id="PTHR43347">
    <property type="entry name" value="ACYL-COA SYNTHETASE"/>
    <property type="match status" value="1"/>
</dbReference>
<keyword evidence="6" id="KW-1185">Reference proteome</keyword>
<evidence type="ECO:0000259" key="4">
    <source>
        <dbReference type="Pfam" id="PF16177"/>
    </source>
</evidence>
<protein>
    <submittedName>
        <fullName evidence="5">AMP-binding protein</fullName>
    </submittedName>
</protein>
<dbReference type="InterPro" id="IPR020459">
    <property type="entry name" value="AMP-binding"/>
</dbReference>
<dbReference type="Pfam" id="PF00501">
    <property type="entry name" value="AMP-binding"/>
    <property type="match status" value="1"/>
</dbReference>
<dbReference type="GO" id="GO:0070013">
    <property type="term" value="C:intracellular organelle lumen"/>
    <property type="evidence" value="ECO:0007669"/>
    <property type="project" value="UniProtKB-ARBA"/>
</dbReference>
<evidence type="ECO:0000256" key="1">
    <source>
        <dbReference type="ARBA" id="ARBA00006432"/>
    </source>
</evidence>
<dbReference type="PANTHER" id="PTHR43347:SF3">
    <property type="entry name" value="ACYL-COA SYNTHETASE SHORT-CHAIN FAMILY MEMBER 3, MITOCHONDRIAL"/>
    <property type="match status" value="1"/>
</dbReference>
<dbReference type="Pfam" id="PF13193">
    <property type="entry name" value="AMP-binding_C"/>
    <property type="match status" value="1"/>
</dbReference>
<dbReference type="AlphaFoldDB" id="A0A7S9QDC0"/>
<comment type="similarity">
    <text evidence="1">Belongs to the ATP-dependent AMP-binding enzyme family.</text>
</comment>
<evidence type="ECO:0000259" key="2">
    <source>
        <dbReference type="Pfam" id="PF00501"/>
    </source>
</evidence>
<feature type="domain" description="AMP-dependent synthetase/ligase" evidence="2">
    <location>
        <begin position="58"/>
        <end position="441"/>
    </location>
</feature>
<dbReference type="Gene3D" id="3.30.300.30">
    <property type="match status" value="1"/>
</dbReference>
<sequence length="628" mass="67485">MGYAETYAAWKADPDGWWLKQAAALDWSKAPTQGYDAATNTWFADAMGNTAWNCVDRHVAAGHGERVAIIHDSPVTGTKTKITYAELQDRVARMAGVLHAQGVLKGDRVVIYMPMVPEALVAMLACARIGAVHSVVFGGFAARELAVRIDDCKPRAVIAGSCGIEPGRVVHYKPLLDEAIVLAEHKPEACLILQREAGEADLVPGRDFDLADEMSRAVPADCVPVKGSDPAYILYTSGTTGQPKGVVRPMAGHMVALHWTMKNIYGVEAGDVYWAASDVGWVVGHSYICYAPLLAGCTTIVFEGKPVGTPDAGTFWRVISEHKVKSFFTAPTAFRAIKREDPKGEEAKKYYLSGLQALFFAGERADPDTVNWAGDVLGVPVIDHWWQTETGYAIAANPFGMDALPIKVGSPSVAMPGYDVRILSPEGEEMPAGELGAVAIKLPLPPGTLPTLWDADARFRKSYLDTFPGYYETGDAGLIDADGYLFIMARTDDVINVAGHRLSTGAMEEVLAGHPDVAECAVIGAADPLKGQLPVGFLCLSKGVNRPEEEIVAECVARVRHEIGPVAAFKSAVVVDRLPKTRSGKILRAIMARIADGQDYKMPATIDDPVILEEIGSALSRIGYPAAR</sequence>
<dbReference type="InterPro" id="IPR032387">
    <property type="entry name" value="ACAS_N"/>
</dbReference>
<dbReference type="GO" id="GO:0050218">
    <property type="term" value="F:propionate-CoA ligase activity"/>
    <property type="evidence" value="ECO:0007669"/>
    <property type="project" value="TreeGrafter"/>
</dbReference>
<evidence type="ECO:0000259" key="3">
    <source>
        <dbReference type="Pfam" id="PF13193"/>
    </source>
</evidence>
<dbReference type="FunFam" id="3.30.300.30:FF:000017">
    <property type="entry name" value="Acyl-CoA synthetase short-chain family member 3"/>
    <property type="match status" value="1"/>
</dbReference>
<accession>A0A7S9QDC0</accession>
<feature type="domain" description="AMP-binding enzyme C-terminal" evidence="3">
    <location>
        <begin position="507"/>
        <end position="585"/>
    </location>
</feature>
<dbReference type="Pfam" id="PF16177">
    <property type="entry name" value="ACAS_N"/>
    <property type="match status" value="1"/>
</dbReference>
<name>A0A7S9QDC0_9RHOB</name>
<dbReference type="InterPro" id="IPR042099">
    <property type="entry name" value="ANL_N_sf"/>
</dbReference>
<evidence type="ECO:0000313" key="6">
    <source>
        <dbReference type="Proteomes" id="UP000594800"/>
    </source>
</evidence>
<gene>
    <name evidence="5" type="ORF">I0K15_05110</name>
</gene>
<dbReference type="Proteomes" id="UP000594800">
    <property type="component" value="Chromosome"/>
</dbReference>
<feature type="domain" description="Acetyl-coenzyme A synthetase N-terminal" evidence="4">
    <location>
        <begin position="3"/>
        <end position="54"/>
    </location>
</feature>
<organism evidence="5 6">
    <name type="scientific">Pontivivens ytuae</name>
    <dbReference type="NCBI Taxonomy" id="2789856"/>
    <lineage>
        <taxon>Bacteria</taxon>
        <taxon>Pseudomonadati</taxon>
        <taxon>Pseudomonadota</taxon>
        <taxon>Alphaproteobacteria</taxon>
        <taxon>Rhodobacterales</taxon>
        <taxon>Paracoccaceae</taxon>
        <taxon>Pontivivens</taxon>
    </lineage>
</organism>